<feature type="signal peptide" evidence="2">
    <location>
        <begin position="1"/>
        <end position="20"/>
    </location>
</feature>
<feature type="domain" description="PA" evidence="3">
    <location>
        <begin position="191"/>
        <end position="276"/>
    </location>
</feature>
<evidence type="ECO:0000259" key="4">
    <source>
        <dbReference type="Pfam" id="PF04389"/>
    </source>
</evidence>
<dbReference type="InterPro" id="IPR045175">
    <property type="entry name" value="M28_fam"/>
</dbReference>
<evidence type="ECO:0000256" key="1">
    <source>
        <dbReference type="SAM" id="MobiDB-lite"/>
    </source>
</evidence>
<keyword evidence="2" id="KW-0732">Signal</keyword>
<proteinExistence type="predicted"/>
<gene>
    <name evidence="5" type="ORF">ACFQVD_35020</name>
</gene>
<dbReference type="PANTHER" id="PTHR12147:SF26">
    <property type="entry name" value="PEPTIDASE M28 DOMAIN-CONTAINING PROTEIN"/>
    <property type="match status" value="1"/>
</dbReference>
<sequence length="544" mass="56754">MSTRASRGMVVAITTASAMALPTVSAVTAGAAPASGTSFPATSAPAPGGPVGGLPGSSAPPPADSPITPEARAFGQSIKVVRAKRHLERLQEIADDNGDTRASGTPGHNASVTYVADWLRAAGYRVTLQEFTFPFFRNVTFPLFRRIISNVAKPYINNTDFRTVTYSGSGNVRARVQGVDLTLPPTPKPSSTSGCQARDFARFVRGGIALIQRGGCSFQTKAERARAAGASGVIIFNEGQAGEGADDRRGLLHGSLDAPTVKLPVVSTTYAVGRELSARGTIVTLVTDTESDPRRATRNIIAESDWGDPNRVVMLGAHLDSVPDGPGIDDNGSGVASILETALAAKDLRARNKLRFAFWSCHEFGLRGSEHYLAGLSPTEKANIRLYLNFDVIASPNYVLGIYDGDDSDGAGAPAGPPGSDRIEKLFESYFAETGRPYRSVDTAIRSEYGPFAASGIPSGGLFTGTVDIKTAKEAVLFGGRAGVAYDPCYHLRCDTIVNISDTALGLNSGAIATAAFVYARADDLPGGSAPGSGGPPVATDVPN</sequence>
<dbReference type="Pfam" id="PF02225">
    <property type="entry name" value="PA"/>
    <property type="match status" value="1"/>
</dbReference>
<comment type="caution">
    <text evidence="5">The sequence shown here is derived from an EMBL/GenBank/DDBJ whole genome shotgun (WGS) entry which is preliminary data.</text>
</comment>
<evidence type="ECO:0000259" key="3">
    <source>
        <dbReference type="Pfam" id="PF02225"/>
    </source>
</evidence>
<dbReference type="InterPro" id="IPR007484">
    <property type="entry name" value="Peptidase_M28"/>
</dbReference>
<dbReference type="RefSeq" id="WP_343972834.1">
    <property type="nucleotide sequence ID" value="NZ_BAAAGK010000097.1"/>
</dbReference>
<evidence type="ECO:0000256" key="2">
    <source>
        <dbReference type="SAM" id="SignalP"/>
    </source>
</evidence>
<dbReference type="Gene3D" id="3.40.630.10">
    <property type="entry name" value="Zn peptidases"/>
    <property type="match status" value="2"/>
</dbReference>
<dbReference type="SUPFAM" id="SSF53187">
    <property type="entry name" value="Zn-dependent exopeptidases"/>
    <property type="match status" value="1"/>
</dbReference>
<dbReference type="InterPro" id="IPR046450">
    <property type="entry name" value="PA_dom_sf"/>
</dbReference>
<accession>A0ABW2TB81</accession>
<protein>
    <submittedName>
        <fullName evidence="5">M28 family peptidase</fullName>
    </submittedName>
</protein>
<feature type="compositionally biased region" description="Low complexity" evidence="1">
    <location>
        <begin position="31"/>
        <end position="46"/>
    </location>
</feature>
<evidence type="ECO:0000313" key="6">
    <source>
        <dbReference type="Proteomes" id="UP001596514"/>
    </source>
</evidence>
<dbReference type="EMBL" id="JBHTEE010000001">
    <property type="protein sequence ID" value="MFC7605327.1"/>
    <property type="molecule type" value="Genomic_DNA"/>
</dbReference>
<organism evidence="5 6">
    <name type="scientific">Streptosporangium amethystogenes subsp. fukuiense</name>
    <dbReference type="NCBI Taxonomy" id="698418"/>
    <lineage>
        <taxon>Bacteria</taxon>
        <taxon>Bacillati</taxon>
        <taxon>Actinomycetota</taxon>
        <taxon>Actinomycetes</taxon>
        <taxon>Streptosporangiales</taxon>
        <taxon>Streptosporangiaceae</taxon>
        <taxon>Streptosporangium</taxon>
    </lineage>
</organism>
<dbReference type="Proteomes" id="UP001596514">
    <property type="component" value="Unassembled WGS sequence"/>
</dbReference>
<dbReference type="PANTHER" id="PTHR12147">
    <property type="entry name" value="METALLOPEPTIDASE M28 FAMILY MEMBER"/>
    <property type="match status" value="1"/>
</dbReference>
<name>A0ABW2TB81_9ACTN</name>
<feature type="region of interest" description="Disordered" evidence="1">
    <location>
        <begin position="31"/>
        <end position="69"/>
    </location>
</feature>
<reference evidence="6" key="1">
    <citation type="journal article" date="2019" name="Int. J. Syst. Evol. Microbiol.">
        <title>The Global Catalogue of Microorganisms (GCM) 10K type strain sequencing project: providing services to taxonomists for standard genome sequencing and annotation.</title>
        <authorList>
            <consortium name="The Broad Institute Genomics Platform"/>
            <consortium name="The Broad Institute Genome Sequencing Center for Infectious Disease"/>
            <person name="Wu L."/>
            <person name="Ma J."/>
        </authorList>
    </citation>
    <scope>NUCLEOTIDE SEQUENCE [LARGE SCALE GENOMIC DNA]</scope>
    <source>
        <strain evidence="6">JCM 10083</strain>
    </source>
</reference>
<feature type="domain" description="Peptidase M28" evidence="4">
    <location>
        <begin position="299"/>
        <end position="512"/>
    </location>
</feature>
<evidence type="ECO:0000313" key="5">
    <source>
        <dbReference type="EMBL" id="MFC7605327.1"/>
    </source>
</evidence>
<dbReference type="Pfam" id="PF04389">
    <property type="entry name" value="Peptidase_M28"/>
    <property type="match status" value="1"/>
</dbReference>
<feature type="chain" id="PRO_5047226304" evidence="2">
    <location>
        <begin position="21"/>
        <end position="544"/>
    </location>
</feature>
<dbReference type="InterPro" id="IPR003137">
    <property type="entry name" value="PA_domain"/>
</dbReference>
<keyword evidence="6" id="KW-1185">Reference proteome</keyword>
<dbReference type="SUPFAM" id="SSF52025">
    <property type="entry name" value="PA domain"/>
    <property type="match status" value="1"/>
</dbReference>
<dbReference type="Gene3D" id="3.50.30.30">
    <property type="match status" value="1"/>
</dbReference>